<evidence type="ECO:0000256" key="1">
    <source>
        <dbReference type="ARBA" id="ARBA00023015"/>
    </source>
</evidence>
<dbReference type="RefSeq" id="WP_100203514.1">
    <property type="nucleotide sequence ID" value="NZ_PGGW01000061.1"/>
</dbReference>
<dbReference type="PROSITE" id="PS00041">
    <property type="entry name" value="HTH_ARAC_FAMILY_1"/>
    <property type="match status" value="1"/>
</dbReference>
<dbReference type="InterPro" id="IPR050204">
    <property type="entry name" value="AraC_XylS_family_regulators"/>
</dbReference>
<gene>
    <name evidence="5" type="ORF">CUT44_21265</name>
</gene>
<feature type="domain" description="HTH araC/xylS-type" evidence="4">
    <location>
        <begin position="194"/>
        <end position="292"/>
    </location>
</feature>
<dbReference type="PROSITE" id="PS01124">
    <property type="entry name" value="HTH_ARAC_FAMILY_2"/>
    <property type="match status" value="1"/>
</dbReference>
<accession>A0A2M8LV37</accession>
<dbReference type="Gene3D" id="1.10.10.60">
    <property type="entry name" value="Homeodomain-like"/>
    <property type="match status" value="2"/>
</dbReference>
<dbReference type="PANTHER" id="PTHR46796">
    <property type="entry name" value="HTH-TYPE TRANSCRIPTIONAL ACTIVATOR RHAS-RELATED"/>
    <property type="match status" value="1"/>
</dbReference>
<dbReference type="GO" id="GO:0003700">
    <property type="term" value="F:DNA-binding transcription factor activity"/>
    <property type="evidence" value="ECO:0007669"/>
    <property type="project" value="InterPro"/>
</dbReference>
<reference evidence="5 6" key="1">
    <citation type="submission" date="2017-11" db="EMBL/GenBank/DDBJ databases">
        <title>Streptomyces carmine sp. nov., a novel actinomycete isolated from Sophora alopecuroides in Xinjiang, China.</title>
        <authorList>
            <person name="Wang Y."/>
            <person name="Luo X."/>
            <person name="Wan C."/>
            <person name="Zhang L."/>
        </authorList>
    </citation>
    <scope>NUCLEOTIDE SEQUENCE [LARGE SCALE GENOMIC DNA]</scope>
    <source>
        <strain evidence="5 6">TRM SA0054</strain>
    </source>
</reference>
<keyword evidence="1" id="KW-0805">Transcription regulation</keyword>
<evidence type="ECO:0000313" key="5">
    <source>
        <dbReference type="EMBL" id="PJE95789.1"/>
    </source>
</evidence>
<dbReference type="Proteomes" id="UP000230407">
    <property type="component" value="Unassembled WGS sequence"/>
</dbReference>
<comment type="caution">
    <text evidence="5">The sequence shown here is derived from an EMBL/GenBank/DDBJ whole genome shotgun (WGS) entry which is preliminary data.</text>
</comment>
<dbReference type="SMART" id="SM00342">
    <property type="entry name" value="HTH_ARAC"/>
    <property type="match status" value="1"/>
</dbReference>
<protein>
    <submittedName>
        <fullName evidence="5">AraC family transcriptional regulator</fullName>
    </submittedName>
</protein>
<dbReference type="PANTHER" id="PTHR46796:SF13">
    <property type="entry name" value="HTH-TYPE TRANSCRIPTIONAL ACTIVATOR RHAS"/>
    <property type="match status" value="1"/>
</dbReference>
<dbReference type="EMBL" id="PGGW01000061">
    <property type="protein sequence ID" value="PJE95789.1"/>
    <property type="molecule type" value="Genomic_DNA"/>
</dbReference>
<dbReference type="InterPro" id="IPR018060">
    <property type="entry name" value="HTH_AraC"/>
</dbReference>
<name>A0A2M8LV37_9ACTN</name>
<proteinExistence type="predicted"/>
<organism evidence="5 6">
    <name type="scientific">Streptomyces carminius</name>
    <dbReference type="NCBI Taxonomy" id="2665496"/>
    <lineage>
        <taxon>Bacteria</taxon>
        <taxon>Bacillati</taxon>
        <taxon>Actinomycetota</taxon>
        <taxon>Actinomycetes</taxon>
        <taxon>Kitasatosporales</taxon>
        <taxon>Streptomycetaceae</taxon>
        <taxon>Streptomyces</taxon>
    </lineage>
</organism>
<sequence length="310" mass="33429">MDLVSEVIRTVRVGRPGGRVIRQSNSRGLRFPAFAGTGFHIILRGTCWLITADEEPVPLRPGDVVLTATGSEHGLNRVPCALGGLPPAVMGPIPPAPGPFDFEFLCGVYRLEHGSAPQYLSALPPLMTVSPDYDRLPHLRTLTDLLSTDVSGTQPGTAATLPALLDLILVHVLRQWHEQQGAAAWPETDDPAVAAALRMIHENPRRQWSVARLSEAAGLPRAAFTRRFTAAVGRPPMAYLIGWRLGRGARLLRETDATLATIAREVGYSTEFAFSAAFRREYGVSPGRFRRAPADSFISGGASPGTGNAR</sequence>
<evidence type="ECO:0000256" key="3">
    <source>
        <dbReference type="ARBA" id="ARBA00023163"/>
    </source>
</evidence>
<evidence type="ECO:0000313" key="6">
    <source>
        <dbReference type="Proteomes" id="UP000230407"/>
    </source>
</evidence>
<keyword evidence="3" id="KW-0804">Transcription</keyword>
<evidence type="ECO:0000256" key="2">
    <source>
        <dbReference type="ARBA" id="ARBA00023125"/>
    </source>
</evidence>
<evidence type="ECO:0000259" key="4">
    <source>
        <dbReference type="PROSITE" id="PS01124"/>
    </source>
</evidence>
<dbReference type="Pfam" id="PF12833">
    <property type="entry name" value="HTH_18"/>
    <property type="match status" value="1"/>
</dbReference>
<keyword evidence="2" id="KW-0238">DNA-binding</keyword>
<dbReference type="AlphaFoldDB" id="A0A2M8LV37"/>
<dbReference type="InterPro" id="IPR009057">
    <property type="entry name" value="Homeodomain-like_sf"/>
</dbReference>
<dbReference type="InterPro" id="IPR020449">
    <property type="entry name" value="Tscrpt_reg_AraC-type_HTH"/>
</dbReference>
<keyword evidence="6" id="KW-1185">Reference proteome</keyword>
<dbReference type="SUPFAM" id="SSF46689">
    <property type="entry name" value="Homeodomain-like"/>
    <property type="match status" value="2"/>
</dbReference>
<dbReference type="Pfam" id="PF12852">
    <property type="entry name" value="Cupin_6"/>
    <property type="match status" value="1"/>
</dbReference>
<dbReference type="GO" id="GO:0043565">
    <property type="term" value="F:sequence-specific DNA binding"/>
    <property type="evidence" value="ECO:0007669"/>
    <property type="project" value="InterPro"/>
</dbReference>
<dbReference type="InterPro" id="IPR018062">
    <property type="entry name" value="HTH_AraC-typ_CS"/>
</dbReference>
<dbReference type="InterPro" id="IPR032783">
    <property type="entry name" value="AraC_lig"/>
</dbReference>
<dbReference type="PRINTS" id="PR00032">
    <property type="entry name" value="HTHARAC"/>
</dbReference>